<accession>A0A423U658</accession>
<protein>
    <submittedName>
        <fullName evidence="2">Uncharacterized protein</fullName>
    </submittedName>
</protein>
<dbReference type="AlphaFoldDB" id="A0A423U658"/>
<gene>
    <name evidence="2" type="ORF">C7M84_022618</name>
</gene>
<name>A0A423U658_PENVA</name>
<reference evidence="2 3" key="2">
    <citation type="submission" date="2019-01" db="EMBL/GenBank/DDBJ databases">
        <title>The decoding of complex shrimp genome reveals the adaptation for benthos swimmer, frequently molting mechanism and breeding impact on genome.</title>
        <authorList>
            <person name="Sun Y."/>
            <person name="Gao Y."/>
            <person name="Yu Y."/>
        </authorList>
    </citation>
    <scope>NUCLEOTIDE SEQUENCE [LARGE SCALE GENOMIC DNA]</scope>
    <source>
        <tissue evidence="2">Muscle</tissue>
    </source>
</reference>
<dbReference type="Proteomes" id="UP000283509">
    <property type="component" value="Unassembled WGS sequence"/>
</dbReference>
<reference evidence="2 3" key="1">
    <citation type="submission" date="2018-04" db="EMBL/GenBank/DDBJ databases">
        <authorList>
            <person name="Zhang X."/>
            <person name="Yuan J."/>
            <person name="Li F."/>
            <person name="Xiang J."/>
        </authorList>
    </citation>
    <scope>NUCLEOTIDE SEQUENCE [LARGE SCALE GENOMIC DNA]</scope>
    <source>
        <tissue evidence="2">Muscle</tissue>
    </source>
</reference>
<keyword evidence="3" id="KW-1185">Reference proteome</keyword>
<keyword evidence="1" id="KW-0472">Membrane</keyword>
<organism evidence="2 3">
    <name type="scientific">Penaeus vannamei</name>
    <name type="common">Whiteleg shrimp</name>
    <name type="synonym">Litopenaeus vannamei</name>
    <dbReference type="NCBI Taxonomy" id="6689"/>
    <lineage>
        <taxon>Eukaryota</taxon>
        <taxon>Metazoa</taxon>
        <taxon>Ecdysozoa</taxon>
        <taxon>Arthropoda</taxon>
        <taxon>Crustacea</taxon>
        <taxon>Multicrustacea</taxon>
        <taxon>Malacostraca</taxon>
        <taxon>Eumalacostraca</taxon>
        <taxon>Eucarida</taxon>
        <taxon>Decapoda</taxon>
        <taxon>Dendrobranchiata</taxon>
        <taxon>Penaeoidea</taxon>
        <taxon>Penaeidae</taxon>
        <taxon>Penaeus</taxon>
    </lineage>
</organism>
<keyword evidence="1" id="KW-0812">Transmembrane</keyword>
<dbReference type="EMBL" id="QCYY01000584">
    <property type="protein sequence ID" value="ROT84196.1"/>
    <property type="molecule type" value="Genomic_DNA"/>
</dbReference>
<evidence type="ECO:0000313" key="3">
    <source>
        <dbReference type="Proteomes" id="UP000283509"/>
    </source>
</evidence>
<sequence length="205" mass="22555">MRAAEASGAFVYIAPEGEEVEFVDAPQQPEKGIDSLNEEVLITPSAPVMPVSMPVADAPEPLVPTPAAPPPAAVQPRIDRKMFDWDEDEAEDWGFQQTPQNELGAFVDLTHEVPADGGNPDHVTGVSQLIDLDKPEDLASPRLVLGMSPELATASSGYWEIDRWIIIYIIYLFSCPLFMLVIIMLPAPPFPLFFCIFPHPTYDAH</sequence>
<evidence type="ECO:0000256" key="1">
    <source>
        <dbReference type="SAM" id="Phobius"/>
    </source>
</evidence>
<dbReference type="OrthoDB" id="2150324at2759"/>
<keyword evidence="1" id="KW-1133">Transmembrane helix</keyword>
<evidence type="ECO:0000313" key="2">
    <source>
        <dbReference type="EMBL" id="ROT84196.1"/>
    </source>
</evidence>
<feature type="transmembrane region" description="Helical" evidence="1">
    <location>
        <begin position="165"/>
        <end position="185"/>
    </location>
</feature>
<proteinExistence type="predicted"/>
<comment type="caution">
    <text evidence="2">The sequence shown here is derived from an EMBL/GenBank/DDBJ whole genome shotgun (WGS) entry which is preliminary data.</text>
</comment>